<organism evidence="3 4">
    <name type="scientific">[Torrubiella] hemipterigena</name>
    <dbReference type="NCBI Taxonomy" id="1531966"/>
    <lineage>
        <taxon>Eukaryota</taxon>
        <taxon>Fungi</taxon>
        <taxon>Dikarya</taxon>
        <taxon>Ascomycota</taxon>
        <taxon>Pezizomycotina</taxon>
        <taxon>Sordariomycetes</taxon>
        <taxon>Hypocreomycetidae</taxon>
        <taxon>Hypocreales</taxon>
        <taxon>Clavicipitaceae</taxon>
        <taxon>Clavicipitaceae incertae sedis</taxon>
        <taxon>'Torrubiella' clade</taxon>
    </lineage>
</organism>
<protein>
    <recommendedName>
        <fullName evidence="5">Transcription factor domain-containing protein</fullName>
    </recommendedName>
</protein>
<evidence type="ECO:0000313" key="3">
    <source>
        <dbReference type="EMBL" id="CEJ93542.1"/>
    </source>
</evidence>
<dbReference type="AlphaFoldDB" id="A0A0A1TQX6"/>
<evidence type="ECO:0000256" key="1">
    <source>
        <dbReference type="ARBA" id="ARBA00023242"/>
    </source>
</evidence>
<feature type="region of interest" description="Disordered" evidence="2">
    <location>
        <begin position="59"/>
        <end position="78"/>
    </location>
</feature>
<accession>A0A0A1TQX6</accession>
<evidence type="ECO:0000313" key="4">
    <source>
        <dbReference type="Proteomes" id="UP000039046"/>
    </source>
</evidence>
<dbReference type="STRING" id="1531966.A0A0A1TQX6"/>
<gene>
    <name evidence="3" type="ORF">VHEMI09123</name>
</gene>
<dbReference type="PANTHER" id="PTHR37540:SF5">
    <property type="entry name" value="TRANSCRIPTION FACTOR DOMAIN-CONTAINING PROTEIN"/>
    <property type="match status" value="1"/>
</dbReference>
<dbReference type="HOGENOM" id="CLU_034675_0_0_1"/>
<name>A0A0A1TQX6_9HYPO</name>
<dbReference type="Proteomes" id="UP000039046">
    <property type="component" value="Unassembled WGS sequence"/>
</dbReference>
<feature type="compositionally biased region" description="Polar residues" evidence="2">
    <location>
        <begin position="99"/>
        <end position="113"/>
    </location>
</feature>
<dbReference type="Pfam" id="PF11951">
    <property type="entry name" value="Fungal_trans_2"/>
    <property type="match status" value="1"/>
</dbReference>
<dbReference type="PANTHER" id="PTHR37540">
    <property type="entry name" value="TRANSCRIPTION FACTOR (ACR-2), PUTATIVE-RELATED-RELATED"/>
    <property type="match status" value="1"/>
</dbReference>
<keyword evidence="1" id="KW-0539">Nucleus</keyword>
<evidence type="ECO:0000256" key="2">
    <source>
        <dbReference type="SAM" id="MobiDB-lite"/>
    </source>
</evidence>
<keyword evidence="4" id="KW-1185">Reference proteome</keyword>
<dbReference type="InterPro" id="IPR021858">
    <property type="entry name" value="Fun_TF"/>
</dbReference>
<dbReference type="OrthoDB" id="4158087at2759"/>
<proteinExistence type="predicted"/>
<reference evidence="3 4" key="1">
    <citation type="journal article" date="2015" name="Genome Announc.">
        <title>Draft Genome Sequence and Gene Annotation of the Entomopathogenic Fungus Verticillium hemipterigenum.</title>
        <authorList>
            <person name="Horn F."/>
            <person name="Habel A."/>
            <person name="Scharf D.H."/>
            <person name="Dworschak J."/>
            <person name="Brakhage A.A."/>
            <person name="Guthke R."/>
            <person name="Hertweck C."/>
            <person name="Linde J."/>
        </authorList>
    </citation>
    <scope>NUCLEOTIDE SEQUENCE [LARGE SCALE GENOMIC DNA]</scope>
</reference>
<dbReference type="EMBL" id="CDHN01000005">
    <property type="protein sequence ID" value="CEJ93542.1"/>
    <property type="molecule type" value="Genomic_DNA"/>
</dbReference>
<evidence type="ECO:0008006" key="5">
    <source>
        <dbReference type="Google" id="ProtNLM"/>
    </source>
</evidence>
<feature type="region of interest" description="Disordered" evidence="2">
    <location>
        <begin position="85"/>
        <end position="113"/>
    </location>
</feature>
<sequence>MRYKDATTKGQGDVRPVTFVQVPGISAKHRQTAANKSILSTVRSHAMKDYVRRQIHLNSANNGVVHDPPNRPVEQSRQMGRFRLASAARSSKQRRGNNKRSIPQDSVSSRAINLPDTSQPLLVGAIETQQLFDAVQHQTLQSSGYLHSNRLDPFDVNSLKLAPQSEQLVFYYHHGYRMNKVALQFEWNCFSHANDSPAMLYAIPYIISIELDLRRGTAGSRSSLYHGAAAFRYINDVLASSALDDYVVAAISIVAAAENLSGNFAAAELHMAGLEHIVTSRGGIENVPSVFGRVATWADFCDANLRRCQPRFSQPRSAVRLPPRAAAAHGFDTPEAILSVAHIVAALRDISHAMSSNFSVDTKGVSTSQAIYNLEYELCLLSATTAPPIRAGDGHMGIQSLRLALHIYLYLTIRELPRSSSLMGELAARLQAALAPTMDQTSTLEGDSRNWYLWMLFLGYCTSKETIGPQWFLASAIVVCDALHITNPDDVRSSLTKVLWTSAGEPYAVEFSTAVFLSKVERLNIKEEVP</sequence>